<name>A0ABV9LJC3_9ACTN</name>
<sequence length="56" mass="6330">MPWWVWALVVWAVLAVTVAVVVGQVIRSADRRESRGDRSVRDDDDDQAPPRGRRAS</sequence>
<evidence type="ECO:0000313" key="4">
    <source>
        <dbReference type="Proteomes" id="UP001596025"/>
    </source>
</evidence>
<dbReference type="RefSeq" id="WP_387988544.1">
    <property type="nucleotide sequence ID" value="NZ_JBHSGR010000009.1"/>
</dbReference>
<comment type="caution">
    <text evidence="3">The sequence shown here is derived from an EMBL/GenBank/DDBJ whole genome shotgun (WGS) entry which is preliminary data.</text>
</comment>
<dbReference type="Proteomes" id="UP001596025">
    <property type="component" value="Unassembled WGS sequence"/>
</dbReference>
<evidence type="ECO:0000313" key="3">
    <source>
        <dbReference type="EMBL" id="MFC4693826.1"/>
    </source>
</evidence>
<organism evidence="3 4">
    <name type="scientific">Geodermatophilus arenarius</name>
    <dbReference type="NCBI Taxonomy" id="1137990"/>
    <lineage>
        <taxon>Bacteria</taxon>
        <taxon>Bacillati</taxon>
        <taxon>Actinomycetota</taxon>
        <taxon>Actinomycetes</taxon>
        <taxon>Geodermatophilales</taxon>
        <taxon>Geodermatophilaceae</taxon>
        <taxon>Geodermatophilus</taxon>
    </lineage>
</organism>
<evidence type="ECO:0000256" key="1">
    <source>
        <dbReference type="SAM" id="MobiDB-lite"/>
    </source>
</evidence>
<dbReference type="EMBL" id="JBHSGR010000009">
    <property type="protein sequence ID" value="MFC4693826.1"/>
    <property type="molecule type" value="Genomic_DNA"/>
</dbReference>
<evidence type="ECO:0000256" key="2">
    <source>
        <dbReference type="SAM" id="Phobius"/>
    </source>
</evidence>
<proteinExistence type="predicted"/>
<accession>A0ABV9LJC3</accession>
<keyword evidence="2" id="KW-1133">Transmembrane helix</keyword>
<reference evidence="4" key="1">
    <citation type="journal article" date="2019" name="Int. J. Syst. Evol. Microbiol.">
        <title>The Global Catalogue of Microorganisms (GCM) 10K type strain sequencing project: providing services to taxonomists for standard genome sequencing and annotation.</title>
        <authorList>
            <consortium name="The Broad Institute Genomics Platform"/>
            <consortium name="The Broad Institute Genome Sequencing Center for Infectious Disease"/>
            <person name="Wu L."/>
            <person name="Ma J."/>
        </authorList>
    </citation>
    <scope>NUCLEOTIDE SEQUENCE [LARGE SCALE GENOMIC DNA]</scope>
    <source>
        <strain evidence="4">CCUG 62763</strain>
    </source>
</reference>
<keyword evidence="2" id="KW-0812">Transmembrane</keyword>
<feature type="transmembrane region" description="Helical" evidence="2">
    <location>
        <begin position="6"/>
        <end position="26"/>
    </location>
</feature>
<feature type="region of interest" description="Disordered" evidence="1">
    <location>
        <begin position="29"/>
        <end position="56"/>
    </location>
</feature>
<keyword evidence="2" id="KW-0472">Membrane</keyword>
<feature type="compositionally biased region" description="Basic and acidic residues" evidence="1">
    <location>
        <begin position="29"/>
        <end position="41"/>
    </location>
</feature>
<keyword evidence="4" id="KW-1185">Reference proteome</keyword>
<protein>
    <submittedName>
        <fullName evidence="3">Uncharacterized protein</fullName>
    </submittedName>
</protein>
<gene>
    <name evidence="3" type="ORF">ACFO3M_10560</name>
</gene>